<organism evidence="1 2">
    <name type="scientific">Holdemanella biformis</name>
    <dbReference type="NCBI Taxonomy" id="1735"/>
    <lineage>
        <taxon>Bacteria</taxon>
        <taxon>Bacillati</taxon>
        <taxon>Bacillota</taxon>
        <taxon>Erysipelotrichia</taxon>
        <taxon>Erysipelotrichales</taxon>
        <taxon>Erysipelotrichaceae</taxon>
        <taxon>Holdemanella</taxon>
    </lineage>
</organism>
<dbReference type="RefSeq" id="WP_118011417.1">
    <property type="nucleotide sequence ID" value="NZ_QSGD01000022.1"/>
</dbReference>
<dbReference type="AlphaFoldDB" id="A0A413UCM7"/>
<protein>
    <submittedName>
        <fullName evidence="1">Uncharacterized protein</fullName>
    </submittedName>
</protein>
<dbReference type="EMBL" id="QSGD01000022">
    <property type="protein sequence ID" value="RHB05433.1"/>
    <property type="molecule type" value="Genomic_DNA"/>
</dbReference>
<gene>
    <name evidence="1" type="ORF">DW907_06670</name>
</gene>
<name>A0A413UCM7_9FIRM</name>
<dbReference type="Proteomes" id="UP000285288">
    <property type="component" value="Unassembled WGS sequence"/>
</dbReference>
<sequence>MRSLKLKELQIKDDIPLYVTLDSLTTWDKNENRYKFVTRNADSCVLTPVYTLKLYPSSSKEKIVALLEYFFKVCDVGTSPQCMWGTDDCDYISLLLPYTRYDQIKFDLVRNKILEQFPELLMQENCLEKLPGYGKTEDYIASIEVAYPETWTVEYEMIDS</sequence>
<proteinExistence type="predicted"/>
<reference evidence="1 2" key="1">
    <citation type="submission" date="2018-08" db="EMBL/GenBank/DDBJ databases">
        <title>A genome reference for cultivated species of the human gut microbiota.</title>
        <authorList>
            <person name="Zou Y."/>
            <person name="Xue W."/>
            <person name="Luo G."/>
        </authorList>
    </citation>
    <scope>NUCLEOTIDE SEQUENCE [LARGE SCALE GENOMIC DNA]</scope>
    <source>
        <strain evidence="1 2">AM42-13AC</strain>
    </source>
</reference>
<evidence type="ECO:0000313" key="2">
    <source>
        <dbReference type="Proteomes" id="UP000285288"/>
    </source>
</evidence>
<evidence type="ECO:0000313" key="1">
    <source>
        <dbReference type="EMBL" id="RHB05433.1"/>
    </source>
</evidence>
<comment type="caution">
    <text evidence="1">The sequence shown here is derived from an EMBL/GenBank/DDBJ whole genome shotgun (WGS) entry which is preliminary data.</text>
</comment>
<accession>A0A413UCM7</accession>